<proteinExistence type="inferred from homology"/>
<dbReference type="PROSITE" id="PS00131">
    <property type="entry name" value="CARBOXYPEPT_SER_SER"/>
    <property type="match status" value="1"/>
</dbReference>
<evidence type="ECO:0000256" key="2">
    <source>
        <dbReference type="RuleBase" id="RU361156"/>
    </source>
</evidence>
<organism evidence="3 4">
    <name type="scientific">Trichonephila clavata</name>
    <name type="common">Joro spider</name>
    <name type="synonym">Nephila clavata</name>
    <dbReference type="NCBI Taxonomy" id="2740835"/>
    <lineage>
        <taxon>Eukaryota</taxon>
        <taxon>Metazoa</taxon>
        <taxon>Ecdysozoa</taxon>
        <taxon>Arthropoda</taxon>
        <taxon>Chelicerata</taxon>
        <taxon>Arachnida</taxon>
        <taxon>Araneae</taxon>
        <taxon>Araneomorphae</taxon>
        <taxon>Entelegynae</taxon>
        <taxon>Araneoidea</taxon>
        <taxon>Nephilidae</taxon>
        <taxon>Trichonephila</taxon>
    </lineage>
</organism>
<keyword evidence="2" id="KW-0121">Carboxypeptidase</keyword>
<dbReference type="GO" id="GO:0006508">
    <property type="term" value="P:proteolysis"/>
    <property type="evidence" value="ECO:0007669"/>
    <property type="project" value="UniProtKB-KW"/>
</dbReference>
<gene>
    <name evidence="3" type="primary">CTSA</name>
    <name evidence="3" type="ORF">TNCT_117831</name>
</gene>
<dbReference type="InterPro" id="IPR001563">
    <property type="entry name" value="Peptidase_S10"/>
</dbReference>
<evidence type="ECO:0000313" key="4">
    <source>
        <dbReference type="Proteomes" id="UP000887116"/>
    </source>
</evidence>
<comment type="caution">
    <text evidence="3">The sequence shown here is derived from an EMBL/GenBank/DDBJ whole genome shotgun (WGS) entry which is preliminary data.</text>
</comment>
<keyword evidence="2" id="KW-0378">Hydrolase</keyword>
<keyword evidence="4" id="KW-1185">Reference proteome</keyword>
<protein>
    <recommendedName>
        <fullName evidence="2">Carboxypeptidase</fullName>
        <ecNumber evidence="2">3.4.16.-</ecNumber>
    </recommendedName>
</protein>
<sequence length="275" mass="31624">MKKIETESQIGFSTFRRRASELDLRHIQNAEIACRVEDMVANVIFLETPAEVGFSYDDNKKYSTDDDETSFANYAALQHFFEKFPQFKINEFYVIGESYGGVYASTLSVRILEGPANINLKGFAIGNGFLDREMLANSLVFFIYYHGLVDTELWKNLTKHCCGDKASQESCNFVGYVSSDCETQVIKVTDFLQNKGLNIYNLYSECHSGDPNSRYVFDKRNMLRYLPKSQKGRDVSYDPTCLNSSNVRKWINQPLVRKAIHIPSHIQNWKLCRSE</sequence>
<dbReference type="EC" id="3.4.16.-" evidence="2"/>
<dbReference type="GO" id="GO:0004185">
    <property type="term" value="F:serine-type carboxypeptidase activity"/>
    <property type="evidence" value="ECO:0007669"/>
    <property type="project" value="UniProtKB-UniRule"/>
</dbReference>
<dbReference type="SUPFAM" id="SSF53474">
    <property type="entry name" value="alpha/beta-Hydrolases"/>
    <property type="match status" value="1"/>
</dbReference>
<dbReference type="Pfam" id="PF00450">
    <property type="entry name" value="Peptidase_S10"/>
    <property type="match status" value="1"/>
</dbReference>
<keyword evidence="2" id="KW-0645">Protease</keyword>
<comment type="similarity">
    <text evidence="1 2">Belongs to the peptidase S10 family.</text>
</comment>
<evidence type="ECO:0000313" key="3">
    <source>
        <dbReference type="EMBL" id="GFQ95351.1"/>
    </source>
</evidence>
<dbReference type="Proteomes" id="UP000887116">
    <property type="component" value="Unassembled WGS sequence"/>
</dbReference>
<evidence type="ECO:0000256" key="1">
    <source>
        <dbReference type="ARBA" id="ARBA00009431"/>
    </source>
</evidence>
<dbReference type="EMBL" id="BMAO01024440">
    <property type="protein sequence ID" value="GFQ95351.1"/>
    <property type="molecule type" value="Genomic_DNA"/>
</dbReference>
<name>A0A8X6G3P4_TRICU</name>
<dbReference type="AlphaFoldDB" id="A0A8X6G3P4"/>
<dbReference type="Gene3D" id="3.40.50.1820">
    <property type="entry name" value="alpha/beta hydrolase"/>
    <property type="match status" value="1"/>
</dbReference>
<dbReference type="PANTHER" id="PTHR11802:SF201">
    <property type="entry name" value="CARBOXYPEPTIDASE"/>
    <property type="match status" value="1"/>
</dbReference>
<accession>A0A8X6G3P4</accession>
<dbReference type="InterPro" id="IPR029058">
    <property type="entry name" value="AB_hydrolase_fold"/>
</dbReference>
<reference evidence="3" key="1">
    <citation type="submission" date="2020-07" db="EMBL/GenBank/DDBJ databases">
        <title>Multicomponent nature underlies the extraordinary mechanical properties of spider dragline silk.</title>
        <authorList>
            <person name="Kono N."/>
            <person name="Nakamura H."/>
            <person name="Mori M."/>
            <person name="Yoshida Y."/>
            <person name="Ohtoshi R."/>
            <person name="Malay A.D."/>
            <person name="Moran D.A.P."/>
            <person name="Tomita M."/>
            <person name="Numata K."/>
            <person name="Arakawa K."/>
        </authorList>
    </citation>
    <scope>NUCLEOTIDE SEQUENCE</scope>
</reference>
<dbReference type="PRINTS" id="PR00724">
    <property type="entry name" value="CRBOXYPTASEC"/>
</dbReference>
<dbReference type="PANTHER" id="PTHR11802">
    <property type="entry name" value="SERINE PROTEASE FAMILY S10 SERINE CARBOXYPEPTIDASE"/>
    <property type="match status" value="1"/>
</dbReference>
<dbReference type="InterPro" id="IPR018202">
    <property type="entry name" value="Ser_caboxypep_ser_AS"/>
</dbReference>
<dbReference type="OrthoDB" id="1022205at2759"/>